<sequence length="104" mass="12355">MIRIIVDNFPSTCSTYTSFRPLKLYSYTYTEVAGKKGADDVASLLWDYIFNYLYFDVKELTIFCDSCCGQNKNFTVFRMLHYIIHFVKRFKKISDFSYPRTFVS</sequence>
<evidence type="ECO:0000313" key="1">
    <source>
        <dbReference type="EMBL" id="CAH1102277.1"/>
    </source>
</evidence>
<dbReference type="EMBL" id="OV651824">
    <property type="protein sequence ID" value="CAH1102277.1"/>
    <property type="molecule type" value="Genomic_DNA"/>
</dbReference>
<accession>A0A9P0GA85</accession>
<organism evidence="1 2">
    <name type="scientific">Psylliodes chrysocephalus</name>
    <dbReference type="NCBI Taxonomy" id="3402493"/>
    <lineage>
        <taxon>Eukaryota</taxon>
        <taxon>Metazoa</taxon>
        <taxon>Ecdysozoa</taxon>
        <taxon>Arthropoda</taxon>
        <taxon>Hexapoda</taxon>
        <taxon>Insecta</taxon>
        <taxon>Pterygota</taxon>
        <taxon>Neoptera</taxon>
        <taxon>Endopterygota</taxon>
        <taxon>Coleoptera</taxon>
        <taxon>Polyphaga</taxon>
        <taxon>Cucujiformia</taxon>
        <taxon>Chrysomeloidea</taxon>
        <taxon>Chrysomelidae</taxon>
        <taxon>Galerucinae</taxon>
        <taxon>Alticini</taxon>
        <taxon>Psylliodes</taxon>
    </lineage>
</organism>
<dbReference type="AlphaFoldDB" id="A0A9P0GA85"/>
<protein>
    <submittedName>
        <fullName evidence="1">Uncharacterized protein</fullName>
    </submittedName>
</protein>
<keyword evidence="2" id="KW-1185">Reference proteome</keyword>
<reference evidence="1" key="1">
    <citation type="submission" date="2022-01" db="EMBL/GenBank/DDBJ databases">
        <authorList>
            <person name="King R."/>
        </authorList>
    </citation>
    <scope>NUCLEOTIDE SEQUENCE</scope>
</reference>
<proteinExistence type="predicted"/>
<evidence type="ECO:0000313" key="2">
    <source>
        <dbReference type="Proteomes" id="UP001153636"/>
    </source>
</evidence>
<dbReference type="OrthoDB" id="6136790at2759"/>
<gene>
    <name evidence="1" type="ORF">PSYICH_LOCUS3455</name>
</gene>
<name>A0A9P0GA85_9CUCU</name>
<dbReference type="Proteomes" id="UP001153636">
    <property type="component" value="Chromosome 12"/>
</dbReference>